<comment type="caution">
    <text evidence="3">The sequence shown here is derived from an EMBL/GenBank/DDBJ whole genome shotgun (WGS) entry which is preliminary data.</text>
</comment>
<evidence type="ECO:0000256" key="1">
    <source>
        <dbReference type="SAM" id="MobiDB-lite"/>
    </source>
</evidence>
<dbReference type="PROSITE" id="PS51257">
    <property type="entry name" value="PROKAR_LIPOPROTEIN"/>
    <property type="match status" value="1"/>
</dbReference>
<name>A0ABV2UGG0_9ACTN</name>
<feature type="region of interest" description="Disordered" evidence="1">
    <location>
        <begin position="169"/>
        <end position="236"/>
    </location>
</feature>
<dbReference type="RefSeq" id="WP_356498936.1">
    <property type="nucleotide sequence ID" value="NZ_JBEXIP010000021.1"/>
</dbReference>
<feature type="signal peptide" evidence="2">
    <location>
        <begin position="1"/>
        <end position="23"/>
    </location>
</feature>
<feature type="chain" id="PRO_5046121835" evidence="2">
    <location>
        <begin position="24"/>
        <end position="236"/>
    </location>
</feature>
<sequence>MSRSLRRGALAAAAIVISIGALSACGAGNDAQTLEIKPDNAATTLGDIRIQNANVITQPEHGAEGPAVIAATLFNNGTKRQTLDAITLPGSDVSVQLHAAEGSGPVVVPAGGRVVLGGAGNASAVIENGREAAQNGNVQAVVFKFSETGDVPLGAFVVPATSFFQGVGPSSLPTASAQTPSASPSESETPGATSGTPSEEAGTEGSEQGTGAAGSENETTPTDAASASVSTDTSTD</sequence>
<accession>A0ABV2UGG0</accession>
<protein>
    <submittedName>
        <fullName evidence="3">DUF461 domain-containing protein</fullName>
    </submittedName>
</protein>
<keyword evidence="2" id="KW-0732">Signal</keyword>
<evidence type="ECO:0000313" key="4">
    <source>
        <dbReference type="Proteomes" id="UP001550044"/>
    </source>
</evidence>
<reference evidence="3 4" key="1">
    <citation type="submission" date="2024-06" db="EMBL/GenBank/DDBJ databases">
        <title>The Natural Products Discovery Center: Release of the First 8490 Sequenced Strains for Exploring Actinobacteria Biosynthetic Diversity.</title>
        <authorList>
            <person name="Kalkreuter E."/>
            <person name="Kautsar S.A."/>
            <person name="Yang D."/>
            <person name="Bader C.D."/>
            <person name="Teijaro C.N."/>
            <person name="Fluegel L."/>
            <person name="Davis C.M."/>
            <person name="Simpson J.R."/>
            <person name="Lauterbach L."/>
            <person name="Steele A.D."/>
            <person name="Gui C."/>
            <person name="Meng S."/>
            <person name="Li G."/>
            <person name="Viehrig K."/>
            <person name="Ye F."/>
            <person name="Su P."/>
            <person name="Kiefer A.F."/>
            <person name="Nichols A."/>
            <person name="Cepeda A.J."/>
            <person name="Yan W."/>
            <person name="Fan B."/>
            <person name="Jiang Y."/>
            <person name="Adhikari A."/>
            <person name="Zheng C.-J."/>
            <person name="Schuster L."/>
            <person name="Cowan T.M."/>
            <person name="Smanski M.J."/>
            <person name="Chevrette M.G."/>
            <person name="De Carvalho L.P.S."/>
            <person name="Shen B."/>
        </authorList>
    </citation>
    <scope>NUCLEOTIDE SEQUENCE [LARGE SCALE GENOMIC DNA]</scope>
    <source>
        <strain evidence="3 4">NPDC005137</strain>
    </source>
</reference>
<keyword evidence="4" id="KW-1185">Reference proteome</keyword>
<evidence type="ECO:0000313" key="3">
    <source>
        <dbReference type="EMBL" id="MET8435838.1"/>
    </source>
</evidence>
<dbReference type="Proteomes" id="UP001550044">
    <property type="component" value="Unassembled WGS sequence"/>
</dbReference>
<feature type="compositionally biased region" description="Low complexity" evidence="1">
    <location>
        <begin position="169"/>
        <end position="190"/>
    </location>
</feature>
<feature type="compositionally biased region" description="Low complexity" evidence="1">
    <location>
        <begin position="219"/>
        <end position="236"/>
    </location>
</feature>
<dbReference type="EMBL" id="JBEXIP010000021">
    <property type="protein sequence ID" value="MET8435838.1"/>
    <property type="molecule type" value="Genomic_DNA"/>
</dbReference>
<organism evidence="3 4">
    <name type="scientific">Streptomyces sp. 900116325</name>
    <dbReference type="NCBI Taxonomy" id="3154295"/>
    <lineage>
        <taxon>Bacteria</taxon>
        <taxon>Bacillati</taxon>
        <taxon>Actinomycetota</taxon>
        <taxon>Actinomycetes</taxon>
        <taxon>Kitasatosporales</taxon>
        <taxon>Streptomycetaceae</taxon>
        <taxon>Streptomyces</taxon>
    </lineage>
</organism>
<evidence type="ECO:0000256" key="2">
    <source>
        <dbReference type="SAM" id="SignalP"/>
    </source>
</evidence>
<gene>
    <name evidence="3" type="ORF">ABZV61_24230</name>
</gene>
<proteinExistence type="predicted"/>